<evidence type="ECO:0000256" key="1">
    <source>
        <dbReference type="SAM" id="MobiDB-lite"/>
    </source>
</evidence>
<dbReference type="InterPro" id="IPR005302">
    <property type="entry name" value="MoCF_Sase_C"/>
</dbReference>
<dbReference type="GO" id="GO:0030170">
    <property type="term" value="F:pyridoxal phosphate binding"/>
    <property type="evidence" value="ECO:0007669"/>
    <property type="project" value="InterPro"/>
</dbReference>
<dbReference type="GO" id="GO:0003824">
    <property type="term" value="F:catalytic activity"/>
    <property type="evidence" value="ECO:0007669"/>
    <property type="project" value="InterPro"/>
</dbReference>
<dbReference type="OrthoDB" id="9786134at2"/>
<dbReference type="InterPro" id="IPR011037">
    <property type="entry name" value="Pyrv_Knase-like_insert_dom_sf"/>
</dbReference>
<evidence type="ECO:0000259" key="2">
    <source>
        <dbReference type="PROSITE" id="PS51340"/>
    </source>
</evidence>
<protein>
    <submittedName>
        <fullName evidence="3">6-N-hydroxylaminopurine resistance protein</fullName>
    </submittedName>
</protein>
<dbReference type="GO" id="GO:0030151">
    <property type="term" value="F:molybdenum ion binding"/>
    <property type="evidence" value="ECO:0007669"/>
    <property type="project" value="InterPro"/>
</dbReference>
<dbReference type="Pfam" id="PF03473">
    <property type="entry name" value="MOSC"/>
    <property type="match status" value="1"/>
</dbReference>
<dbReference type="RefSeq" id="WP_145080593.1">
    <property type="nucleotide sequence ID" value="NZ_CP036298.1"/>
</dbReference>
<dbReference type="Pfam" id="PF03475">
    <property type="entry name" value="YiiM_3-alpha"/>
    <property type="match status" value="1"/>
</dbReference>
<proteinExistence type="predicted"/>
<dbReference type="Gene3D" id="2.40.33.20">
    <property type="entry name" value="PK beta-barrel domain-like"/>
    <property type="match status" value="1"/>
</dbReference>
<evidence type="ECO:0000313" key="3">
    <source>
        <dbReference type="EMBL" id="QDV25473.1"/>
    </source>
</evidence>
<dbReference type="InterPro" id="IPR052353">
    <property type="entry name" value="Benzoxazolinone_Detox_Enz"/>
</dbReference>
<dbReference type="SUPFAM" id="SSF50800">
    <property type="entry name" value="PK beta-barrel domain-like"/>
    <property type="match status" value="1"/>
</dbReference>
<dbReference type="Proteomes" id="UP000318017">
    <property type="component" value="Chromosome"/>
</dbReference>
<sequence>MKLIGRVASIQVGKSRQFPGASQEPSIENTDRPTRTTGAKPWTSAIIKEPVEGAIYVGLQNLVGDEQADLVHHGGIDKAVLGYASTHYEQWQADLPEFNFAPGSFGENLTLDGLEESTCCIGDQYSIGECVLEVSQPRQPCWKLTRRWGIPRLAIQVQRTGRTGWYFRVLQVGNIRSGQSIELIHRPFPQWTIAAASNVMYAKPRNPADDLALANCDALSASWSKTLRDRVRLNTDTDQTPRLFGSDSNAAD</sequence>
<evidence type="ECO:0000313" key="4">
    <source>
        <dbReference type="Proteomes" id="UP000318017"/>
    </source>
</evidence>
<gene>
    <name evidence="3" type="ORF">Q31a_37990</name>
</gene>
<organism evidence="3 4">
    <name type="scientific">Aureliella helgolandensis</name>
    <dbReference type="NCBI Taxonomy" id="2527968"/>
    <lineage>
        <taxon>Bacteria</taxon>
        <taxon>Pseudomonadati</taxon>
        <taxon>Planctomycetota</taxon>
        <taxon>Planctomycetia</taxon>
        <taxon>Pirellulales</taxon>
        <taxon>Pirellulaceae</taxon>
        <taxon>Aureliella</taxon>
    </lineage>
</organism>
<dbReference type="KEGG" id="ahel:Q31a_37990"/>
<keyword evidence="4" id="KW-1185">Reference proteome</keyword>
<accession>A0A518GA75</accession>
<dbReference type="AlphaFoldDB" id="A0A518GA75"/>
<dbReference type="InterPro" id="IPR005163">
    <property type="entry name" value="Tri_helical_YiiM-like"/>
</dbReference>
<dbReference type="PANTHER" id="PTHR30212">
    <property type="entry name" value="PROTEIN YIIM"/>
    <property type="match status" value="1"/>
</dbReference>
<name>A0A518GA75_9BACT</name>
<feature type="domain" description="MOSC" evidence="2">
    <location>
        <begin position="49"/>
        <end position="184"/>
    </location>
</feature>
<reference evidence="3 4" key="1">
    <citation type="submission" date="2019-02" db="EMBL/GenBank/DDBJ databases">
        <title>Deep-cultivation of Planctomycetes and their phenomic and genomic characterization uncovers novel biology.</title>
        <authorList>
            <person name="Wiegand S."/>
            <person name="Jogler M."/>
            <person name="Boedeker C."/>
            <person name="Pinto D."/>
            <person name="Vollmers J."/>
            <person name="Rivas-Marin E."/>
            <person name="Kohn T."/>
            <person name="Peeters S.H."/>
            <person name="Heuer A."/>
            <person name="Rast P."/>
            <person name="Oberbeckmann S."/>
            <person name="Bunk B."/>
            <person name="Jeske O."/>
            <person name="Meyerdierks A."/>
            <person name="Storesund J.E."/>
            <person name="Kallscheuer N."/>
            <person name="Luecker S."/>
            <person name="Lage O.M."/>
            <person name="Pohl T."/>
            <person name="Merkel B.J."/>
            <person name="Hornburger P."/>
            <person name="Mueller R.-W."/>
            <person name="Bruemmer F."/>
            <person name="Labrenz M."/>
            <person name="Spormann A.M."/>
            <person name="Op den Camp H."/>
            <person name="Overmann J."/>
            <person name="Amann R."/>
            <person name="Jetten M.S.M."/>
            <person name="Mascher T."/>
            <person name="Medema M.H."/>
            <person name="Devos D.P."/>
            <person name="Kaster A.-K."/>
            <person name="Ovreas L."/>
            <person name="Rohde M."/>
            <person name="Galperin M.Y."/>
            <person name="Jogler C."/>
        </authorList>
    </citation>
    <scope>NUCLEOTIDE SEQUENCE [LARGE SCALE GENOMIC DNA]</scope>
    <source>
        <strain evidence="3 4">Q31a</strain>
    </source>
</reference>
<dbReference type="PROSITE" id="PS51340">
    <property type="entry name" value="MOSC"/>
    <property type="match status" value="1"/>
</dbReference>
<dbReference type="PANTHER" id="PTHR30212:SF2">
    <property type="entry name" value="PROTEIN YIIM"/>
    <property type="match status" value="1"/>
</dbReference>
<feature type="region of interest" description="Disordered" evidence="1">
    <location>
        <begin position="14"/>
        <end position="38"/>
    </location>
</feature>
<dbReference type="EMBL" id="CP036298">
    <property type="protein sequence ID" value="QDV25473.1"/>
    <property type="molecule type" value="Genomic_DNA"/>
</dbReference>